<dbReference type="AlphaFoldDB" id="X0W083"/>
<comment type="caution">
    <text evidence="1">The sequence shown here is derived from an EMBL/GenBank/DDBJ whole genome shotgun (WGS) entry which is preliminary data.</text>
</comment>
<protein>
    <submittedName>
        <fullName evidence="1">Uncharacterized protein</fullName>
    </submittedName>
</protein>
<evidence type="ECO:0000313" key="1">
    <source>
        <dbReference type="EMBL" id="GAG23935.1"/>
    </source>
</evidence>
<gene>
    <name evidence="1" type="ORF">S01H1_60858</name>
</gene>
<name>X0W083_9ZZZZ</name>
<organism evidence="1">
    <name type="scientific">marine sediment metagenome</name>
    <dbReference type="NCBI Taxonomy" id="412755"/>
    <lineage>
        <taxon>unclassified sequences</taxon>
        <taxon>metagenomes</taxon>
        <taxon>ecological metagenomes</taxon>
    </lineage>
</organism>
<sequence length="146" mass="15894">MALIRGSRGIVYIVHQFTPKFVEAGLFNPSAEDREMLGVVTALNRQIHELAPVLNSPTVENGAHGESSDEAVPIEIMVKRHGGATYVFAAAVRRGRTRGAFHVAGLPARATAEVLGEERTLDVTDGRFEDDFGVWDVHLYRITPAG</sequence>
<dbReference type="EMBL" id="BARS01039873">
    <property type="protein sequence ID" value="GAG23935.1"/>
    <property type="molecule type" value="Genomic_DNA"/>
</dbReference>
<reference evidence="1" key="1">
    <citation type="journal article" date="2014" name="Front. Microbiol.">
        <title>High frequency of phylogenetically diverse reductive dehalogenase-homologous genes in deep subseafloor sedimentary metagenomes.</title>
        <authorList>
            <person name="Kawai M."/>
            <person name="Futagami T."/>
            <person name="Toyoda A."/>
            <person name="Takaki Y."/>
            <person name="Nishi S."/>
            <person name="Hori S."/>
            <person name="Arai W."/>
            <person name="Tsubouchi T."/>
            <person name="Morono Y."/>
            <person name="Uchiyama I."/>
            <person name="Ito T."/>
            <person name="Fujiyama A."/>
            <person name="Inagaki F."/>
            <person name="Takami H."/>
        </authorList>
    </citation>
    <scope>NUCLEOTIDE SEQUENCE</scope>
    <source>
        <strain evidence="1">Expedition CK06-06</strain>
    </source>
</reference>
<accession>X0W083</accession>
<proteinExistence type="predicted"/>